<feature type="region of interest" description="Disordered" evidence="1">
    <location>
        <begin position="99"/>
        <end position="185"/>
    </location>
</feature>
<dbReference type="EMBL" id="JADGJH010002573">
    <property type="protein sequence ID" value="KAJ3096721.1"/>
    <property type="molecule type" value="Genomic_DNA"/>
</dbReference>
<feature type="region of interest" description="Disordered" evidence="1">
    <location>
        <begin position="226"/>
        <end position="258"/>
    </location>
</feature>
<feature type="compositionally biased region" description="Basic and acidic residues" evidence="1">
    <location>
        <begin position="316"/>
        <end position="326"/>
    </location>
</feature>
<feature type="compositionally biased region" description="Polar residues" evidence="1">
    <location>
        <begin position="244"/>
        <end position="256"/>
    </location>
</feature>
<sequence length="553" mass="58942">MAIYNAIKNRNKGKAAKALIDQAFPGDMRAQIMADNAEIVLVYQEMAHARTASQAEAAAEAAAEARAARAQQRRSLFASLFASTPVVSSSSLLTAALPITPPNSVASPNGTAAENENSNDKDNDSQNDINGGNDEDDDEISVETVTGTGAGGVGGEDDGEGGRDGGRDGPLRPQTPAPAAPSPVDLNAASTSAAAAQLGTSPAKHKATLLSRLGLNSLSLSNNNNNNNNNNYINADSNAPPTSPSISAQSPTSFDPTKTRPEATAAILLLWAVTDALKKAAKARKVLNLHKSSQSQETQETQHDKENQESQESQENQEKEKEKAQEAEADAVIGKSQADRERQLLVSLPNADLLNIIRAIQAALAVLRTKYLQAAIPIPDDTNFVERSFNAALPDSPNGSDSDSAKNIVLASSPSPSPTSASPLPSSSSFTLPPPLPFSATTTKPKRKPEFIHDTAKYSPYLLNKFKLGWWGPIGMILECSTREEIVELFDRTKSVWDSQEEDYDSTDIPFVDDDDTSKVTVESSGGKLFLVDTIIQILKERNGVDPADIEWV</sequence>
<gene>
    <name evidence="2" type="ORF">HK100_005504</name>
</gene>
<feature type="compositionally biased region" description="Polar residues" evidence="1">
    <location>
        <begin position="102"/>
        <end position="112"/>
    </location>
</feature>
<accession>A0AAD5SSD3</accession>
<evidence type="ECO:0000313" key="2">
    <source>
        <dbReference type="EMBL" id="KAJ3096721.1"/>
    </source>
</evidence>
<comment type="caution">
    <text evidence="2">The sequence shown here is derived from an EMBL/GenBank/DDBJ whole genome shotgun (WGS) entry which is preliminary data.</text>
</comment>
<organism evidence="2 3">
    <name type="scientific">Physocladia obscura</name>
    <dbReference type="NCBI Taxonomy" id="109957"/>
    <lineage>
        <taxon>Eukaryota</taxon>
        <taxon>Fungi</taxon>
        <taxon>Fungi incertae sedis</taxon>
        <taxon>Chytridiomycota</taxon>
        <taxon>Chytridiomycota incertae sedis</taxon>
        <taxon>Chytridiomycetes</taxon>
        <taxon>Chytridiales</taxon>
        <taxon>Chytriomycetaceae</taxon>
        <taxon>Physocladia</taxon>
    </lineage>
</organism>
<dbReference type="AlphaFoldDB" id="A0AAD5SSD3"/>
<feature type="region of interest" description="Disordered" evidence="1">
    <location>
        <begin position="289"/>
        <end position="335"/>
    </location>
</feature>
<keyword evidence="3" id="KW-1185">Reference proteome</keyword>
<feature type="compositionally biased region" description="Low complexity" evidence="1">
    <location>
        <begin position="410"/>
        <end position="431"/>
    </location>
</feature>
<feature type="compositionally biased region" description="Basic and acidic residues" evidence="1">
    <location>
        <begin position="160"/>
        <end position="170"/>
    </location>
</feature>
<feature type="region of interest" description="Disordered" evidence="1">
    <location>
        <begin position="394"/>
        <end position="446"/>
    </location>
</feature>
<feature type="compositionally biased region" description="Low complexity" evidence="1">
    <location>
        <begin position="226"/>
        <end position="238"/>
    </location>
</feature>
<evidence type="ECO:0000313" key="3">
    <source>
        <dbReference type="Proteomes" id="UP001211907"/>
    </source>
</evidence>
<protein>
    <submittedName>
        <fullName evidence="2">Uncharacterized protein</fullName>
    </submittedName>
</protein>
<reference evidence="2" key="1">
    <citation type="submission" date="2020-05" db="EMBL/GenBank/DDBJ databases">
        <title>Phylogenomic resolution of chytrid fungi.</title>
        <authorList>
            <person name="Stajich J.E."/>
            <person name="Amses K."/>
            <person name="Simmons R."/>
            <person name="Seto K."/>
            <person name="Myers J."/>
            <person name="Bonds A."/>
            <person name="Quandt C.A."/>
            <person name="Barry K."/>
            <person name="Liu P."/>
            <person name="Grigoriev I."/>
            <person name="Longcore J.E."/>
            <person name="James T.Y."/>
        </authorList>
    </citation>
    <scope>NUCLEOTIDE SEQUENCE</scope>
    <source>
        <strain evidence="2">JEL0513</strain>
    </source>
</reference>
<dbReference type="Proteomes" id="UP001211907">
    <property type="component" value="Unassembled WGS sequence"/>
</dbReference>
<evidence type="ECO:0000256" key="1">
    <source>
        <dbReference type="SAM" id="MobiDB-lite"/>
    </source>
</evidence>
<name>A0AAD5SSD3_9FUNG</name>
<proteinExistence type="predicted"/>